<dbReference type="GO" id="GO:0005506">
    <property type="term" value="F:iron ion binding"/>
    <property type="evidence" value="ECO:0007669"/>
    <property type="project" value="InterPro"/>
</dbReference>
<evidence type="ECO:0000256" key="6">
    <source>
        <dbReference type="ARBA" id="ARBA00023004"/>
    </source>
</evidence>
<dbReference type="GO" id="GO:0020037">
    <property type="term" value="F:heme binding"/>
    <property type="evidence" value="ECO:0007669"/>
    <property type="project" value="InterPro"/>
</dbReference>
<dbReference type="PANTHER" id="PTHR24287:SF1">
    <property type="entry name" value="P450, PUTATIVE (EUROFUNG)-RELATED"/>
    <property type="match status" value="1"/>
</dbReference>
<dbReference type="InterPro" id="IPR047146">
    <property type="entry name" value="Cyt_P450_E_CYP52_fungi"/>
</dbReference>
<accession>A0A4P7MZ64</accession>
<evidence type="ECO:0000256" key="7">
    <source>
        <dbReference type="ARBA" id="ARBA00023033"/>
    </source>
</evidence>
<evidence type="ECO:0000256" key="1">
    <source>
        <dbReference type="ARBA" id="ARBA00001971"/>
    </source>
</evidence>
<dbReference type="AlphaFoldDB" id="A0A4P7MZ64"/>
<dbReference type="PANTHER" id="PTHR24287">
    <property type="entry name" value="P450, PUTATIVE (EUROFUNG)-RELATED"/>
    <property type="match status" value="1"/>
</dbReference>
<keyword evidence="7" id="KW-0503">Monooxygenase</keyword>
<comment type="similarity">
    <text evidence="2">Belongs to the cytochrome P450 family.</text>
</comment>
<keyword evidence="3" id="KW-0349">Heme</keyword>
<dbReference type="Pfam" id="PF00067">
    <property type="entry name" value="p450"/>
    <property type="match status" value="1"/>
</dbReference>
<sequence length="478" mass="53644">MALAAYSYLIHGDPIFGIDSHIETIQGFRSNHYLDLVIARHARFGPTFSYGLFGVSTISTCDPGVMKCVLSSHFKDFSNGDLRSKSVAPLLGRGIIAADGEEWHRQRALIRPSFVRAQVTDLSVFERHATRLIDAIEREGCSVDAQHLVEQMILDANTEYLFGESTSLLTGRASPSALVLNDALNYALEGVIYRLRLGRLMFLHRDPKFWNACKTVHGFADHYVEQALKLRETALKHQTGAVDQEARLPGRYVLLNEMAKETGDPAILRDQIVTIVMAARDTTSATVSFALYMLARRPEIWSKLRANVIEHYVSPMTFASLEDMSYVKWVASETLRLFPPIANNGRMAVRDTVLPVGGGPDGKAPLLVAKGSTVLFSVFAMQRRTDLWGEDAEEFKPERWDPQSKNKGRHGWEYLPFLGGPRICPGQKFALTQIIHVLARLAYKFEKLENLDPREWREQWTLSVAPKDGVKVKFVPAA</sequence>
<dbReference type="PRINTS" id="PR00385">
    <property type="entry name" value="P450"/>
</dbReference>
<dbReference type="Gene3D" id="1.10.630.10">
    <property type="entry name" value="Cytochrome P450"/>
    <property type="match status" value="1"/>
</dbReference>
<evidence type="ECO:0000256" key="2">
    <source>
        <dbReference type="ARBA" id="ARBA00010617"/>
    </source>
</evidence>
<name>A0A4P7MZ64_PYROR</name>
<evidence type="ECO:0000313" key="9">
    <source>
        <dbReference type="Proteomes" id="UP000294847"/>
    </source>
</evidence>
<dbReference type="GO" id="GO:0016712">
    <property type="term" value="F:oxidoreductase activity, acting on paired donors, with incorporation or reduction of molecular oxygen, reduced flavin or flavoprotein as one donor, and incorporation of one atom of oxygen"/>
    <property type="evidence" value="ECO:0007669"/>
    <property type="project" value="InterPro"/>
</dbReference>
<comment type="cofactor">
    <cofactor evidence="1">
        <name>heme</name>
        <dbReference type="ChEBI" id="CHEBI:30413"/>
    </cofactor>
</comment>
<protein>
    <submittedName>
        <fullName evidence="8">Uncharacterized protein</fullName>
    </submittedName>
</protein>
<evidence type="ECO:0000256" key="5">
    <source>
        <dbReference type="ARBA" id="ARBA00023002"/>
    </source>
</evidence>
<dbReference type="InterPro" id="IPR001128">
    <property type="entry name" value="Cyt_P450"/>
</dbReference>
<evidence type="ECO:0000256" key="3">
    <source>
        <dbReference type="ARBA" id="ARBA00022617"/>
    </source>
</evidence>
<gene>
    <name evidence="8" type="ORF">PoMZ_09233</name>
</gene>
<dbReference type="PRINTS" id="PR01239">
    <property type="entry name" value="EP450IICYP52"/>
</dbReference>
<reference evidence="8 9" key="1">
    <citation type="journal article" date="2019" name="Mol. Biol. Evol.">
        <title>Blast fungal genomes show frequent chromosomal changes, gene gains and losses, and effector gene turnover.</title>
        <authorList>
            <person name="Gomez Luciano L.B."/>
            <person name="Jason Tsai I."/>
            <person name="Chuma I."/>
            <person name="Tosa Y."/>
            <person name="Chen Y.H."/>
            <person name="Li J.Y."/>
            <person name="Li M.Y."/>
            <person name="Jade Lu M.Y."/>
            <person name="Nakayashiki H."/>
            <person name="Li W.H."/>
        </authorList>
    </citation>
    <scope>NUCLEOTIDE SEQUENCE [LARGE SCALE GENOMIC DNA]</scope>
    <source>
        <strain evidence="8">MZ5-1-6</strain>
    </source>
</reference>
<keyword evidence="4" id="KW-0479">Metal-binding</keyword>
<keyword evidence="5" id="KW-0560">Oxidoreductase</keyword>
<dbReference type="CDD" id="cd11063">
    <property type="entry name" value="CYP52"/>
    <property type="match status" value="1"/>
</dbReference>
<dbReference type="Proteomes" id="UP000294847">
    <property type="component" value="Chromosome 1"/>
</dbReference>
<keyword evidence="6" id="KW-0408">Iron</keyword>
<evidence type="ECO:0000256" key="4">
    <source>
        <dbReference type="ARBA" id="ARBA00022723"/>
    </source>
</evidence>
<dbReference type="InterPro" id="IPR036396">
    <property type="entry name" value="Cyt_P450_sf"/>
</dbReference>
<dbReference type="SUPFAM" id="SSF48264">
    <property type="entry name" value="Cytochrome P450"/>
    <property type="match status" value="1"/>
</dbReference>
<evidence type="ECO:0000313" key="8">
    <source>
        <dbReference type="EMBL" id="QBZ53546.1"/>
    </source>
</evidence>
<proteinExistence type="inferred from homology"/>
<dbReference type="EMBL" id="CP034204">
    <property type="protein sequence ID" value="QBZ53546.1"/>
    <property type="molecule type" value="Genomic_DNA"/>
</dbReference>
<dbReference type="InterPro" id="IPR002974">
    <property type="entry name" value="Cyt_P450_E_CYP52_ascomycetes"/>
</dbReference>
<organism evidence="8 9">
    <name type="scientific">Pyricularia oryzae</name>
    <name type="common">Rice blast fungus</name>
    <name type="synonym">Magnaporthe oryzae</name>
    <dbReference type="NCBI Taxonomy" id="318829"/>
    <lineage>
        <taxon>Eukaryota</taxon>
        <taxon>Fungi</taxon>
        <taxon>Dikarya</taxon>
        <taxon>Ascomycota</taxon>
        <taxon>Pezizomycotina</taxon>
        <taxon>Sordariomycetes</taxon>
        <taxon>Sordariomycetidae</taxon>
        <taxon>Magnaporthales</taxon>
        <taxon>Pyriculariaceae</taxon>
        <taxon>Pyricularia</taxon>
    </lineage>
</organism>